<proteinExistence type="predicted"/>
<sequence length="179" mass="20378">MVILKEVKLPECKSLDVEEVNLSTPTLLSAGPYIGKVCESVNNEFMLCRQETNDPRACLNQGRQVTACALSVFRSIKKECKDEFNQYVNCVDKSSGDFSFQYCRKTQAVFDNCMKDKLCIDRPEFGYFCRGRIHESPRPPPPLPPCPCKPRVADPTPHLPDCAPKKPSRFGSRFFWMTE</sequence>
<protein>
    <submittedName>
        <fullName evidence="1">Uncharacterized protein</fullName>
    </submittedName>
</protein>
<organism evidence="1 2">
    <name type="scientific">Choristoneura fumiferana</name>
    <name type="common">Spruce budworm moth</name>
    <name type="synonym">Archips fumiferana</name>
    <dbReference type="NCBI Taxonomy" id="7141"/>
    <lineage>
        <taxon>Eukaryota</taxon>
        <taxon>Metazoa</taxon>
        <taxon>Ecdysozoa</taxon>
        <taxon>Arthropoda</taxon>
        <taxon>Hexapoda</taxon>
        <taxon>Insecta</taxon>
        <taxon>Pterygota</taxon>
        <taxon>Neoptera</taxon>
        <taxon>Endopterygota</taxon>
        <taxon>Lepidoptera</taxon>
        <taxon>Glossata</taxon>
        <taxon>Ditrysia</taxon>
        <taxon>Tortricoidea</taxon>
        <taxon>Tortricidae</taxon>
        <taxon>Tortricinae</taxon>
        <taxon>Choristoneura</taxon>
    </lineage>
</organism>
<accession>A0ACC0JLP4</accession>
<gene>
    <name evidence="1" type="ORF">MSG28_006876</name>
</gene>
<evidence type="ECO:0000313" key="2">
    <source>
        <dbReference type="Proteomes" id="UP001064048"/>
    </source>
</evidence>
<name>A0ACC0JLP4_CHOFU</name>
<dbReference type="Proteomes" id="UP001064048">
    <property type="component" value="Chromosome 11"/>
</dbReference>
<evidence type="ECO:0000313" key="1">
    <source>
        <dbReference type="EMBL" id="KAI8424974.1"/>
    </source>
</evidence>
<keyword evidence="2" id="KW-1185">Reference proteome</keyword>
<comment type="caution">
    <text evidence="1">The sequence shown here is derived from an EMBL/GenBank/DDBJ whole genome shotgun (WGS) entry which is preliminary data.</text>
</comment>
<reference evidence="1 2" key="1">
    <citation type="journal article" date="2022" name="Genome Biol. Evol.">
        <title>The Spruce Budworm Genome: Reconstructing the Evolutionary History of Antifreeze Proteins.</title>
        <authorList>
            <person name="Beliveau C."/>
            <person name="Gagne P."/>
            <person name="Picq S."/>
            <person name="Vernygora O."/>
            <person name="Keeling C.I."/>
            <person name="Pinkney K."/>
            <person name="Doucet D."/>
            <person name="Wen F."/>
            <person name="Johnston J.S."/>
            <person name="Maaroufi H."/>
            <person name="Boyle B."/>
            <person name="Laroche J."/>
            <person name="Dewar K."/>
            <person name="Juretic N."/>
            <person name="Blackburn G."/>
            <person name="Nisole A."/>
            <person name="Brunet B."/>
            <person name="Brandao M."/>
            <person name="Lumley L."/>
            <person name="Duan J."/>
            <person name="Quan G."/>
            <person name="Lucarotti C.J."/>
            <person name="Roe A.D."/>
            <person name="Sperling F.A.H."/>
            <person name="Levesque R.C."/>
            <person name="Cusson M."/>
        </authorList>
    </citation>
    <scope>NUCLEOTIDE SEQUENCE [LARGE SCALE GENOMIC DNA]</scope>
    <source>
        <strain evidence="1">Glfc:IPQL:Cfum</strain>
    </source>
</reference>
<dbReference type="EMBL" id="CM046111">
    <property type="protein sequence ID" value="KAI8424974.1"/>
    <property type="molecule type" value="Genomic_DNA"/>
</dbReference>